<reference evidence="1 2" key="2">
    <citation type="journal article" date="2024" name="Int. J. Syst. Evol. Microbiol.">
        <title>Promethearchaeum syntrophicum gen. nov., sp. nov., an anaerobic, obligately syntrophic archaeon, the first isolate of the lineage 'Asgard' archaea, and proposal of the new archaeal phylum Promethearchaeota phyl. nov. and kingdom Promethearchaeati regn. nov.</title>
        <authorList>
            <person name="Imachi H."/>
            <person name="Nobu M.K."/>
            <person name="Kato S."/>
            <person name="Takaki Y."/>
            <person name="Miyazaki M."/>
            <person name="Miyata M."/>
            <person name="Ogawara M."/>
            <person name="Saito Y."/>
            <person name="Sakai S."/>
            <person name="Tahara Y.O."/>
            <person name="Takano Y."/>
            <person name="Tasumi E."/>
            <person name="Uematsu K."/>
            <person name="Yoshimura T."/>
            <person name="Itoh T."/>
            <person name="Ohkuma M."/>
            <person name="Takai K."/>
        </authorList>
    </citation>
    <scope>NUCLEOTIDE SEQUENCE [LARGE SCALE GENOMIC DNA]</scope>
    <source>
        <strain evidence="1 2">MK-D1</strain>
    </source>
</reference>
<keyword evidence="2" id="KW-1185">Reference proteome</keyword>
<protein>
    <submittedName>
        <fullName evidence="1">Uncharacterized protein</fullName>
    </submittedName>
</protein>
<reference evidence="1 2" key="1">
    <citation type="journal article" date="2020" name="Nature">
        <title>Isolation of an archaeon at the prokaryote-eukaryote interface.</title>
        <authorList>
            <person name="Imachi H."/>
            <person name="Nobu M.K."/>
            <person name="Nakahara N."/>
            <person name="Morono Y."/>
            <person name="Ogawara M."/>
            <person name="Takaki Y."/>
            <person name="Takano Y."/>
            <person name="Uematsu K."/>
            <person name="Ikuta T."/>
            <person name="Ito M."/>
            <person name="Matsui Y."/>
            <person name="Miyazaki M."/>
            <person name="Murata K."/>
            <person name="Saito Y."/>
            <person name="Sakai S."/>
            <person name="Song C."/>
            <person name="Tasumi E."/>
            <person name="Yamanaka Y."/>
            <person name="Yamaguchi T."/>
            <person name="Kamagata Y."/>
            <person name="Tamaki H."/>
            <person name="Takai K."/>
        </authorList>
    </citation>
    <scope>NUCLEOTIDE SEQUENCE [LARGE SCALE GENOMIC DNA]</scope>
    <source>
        <strain evidence="1 2">MK-D1</strain>
    </source>
</reference>
<evidence type="ECO:0000313" key="1">
    <source>
        <dbReference type="EMBL" id="QEE16785.1"/>
    </source>
</evidence>
<evidence type="ECO:0000313" key="2">
    <source>
        <dbReference type="Proteomes" id="UP000321408"/>
    </source>
</evidence>
<dbReference type="Proteomes" id="UP000321408">
    <property type="component" value="Chromosome"/>
</dbReference>
<organism evidence="1 2">
    <name type="scientific">Promethearchaeum syntrophicum</name>
    <dbReference type="NCBI Taxonomy" id="2594042"/>
    <lineage>
        <taxon>Archaea</taxon>
        <taxon>Promethearchaeati</taxon>
        <taxon>Promethearchaeota</taxon>
        <taxon>Promethearchaeia</taxon>
        <taxon>Promethearchaeales</taxon>
        <taxon>Promethearchaeaceae</taxon>
        <taxon>Promethearchaeum</taxon>
    </lineage>
</organism>
<dbReference type="RefSeq" id="WP_147663716.1">
    <property type="nucleotide sequence ID" value="NZ_CP042905.2"/>
</dbReference>
<dbReference type="GeneID" id="41330598"/>
<name>A0A5B9DCP7_9ARCH</name>
<accession>A0A5B9DCP7</accession>
<dbReference type="EMBL" id="CP042905">
    <property type="protein sequence ID" value="QEE16785.1"/>
    <property type="molecule type" value="Genomic_DNA"/>
</dbReference>
<dbReference type="KEGG" id="psyt:DSAG12_02615"/>
<gene>
    <name evidence="1" type="ORF">DSAG12_02615</name>
</gene>
<dbReference type="AlphaFoldDB" id="A0A5B9DCP7"/>
<sequence length="75" mass="8811">MKKKPKNKHLEKQKYALSLLKNGKSDSEIQKKIKSKFGTELSNQDLQRVKTILSLPQKESIFQDLEQLKKKKAHY</sequence>
<proteinExistence type="predicted"/>